<evidence type="ECO:0000256" key="2">
    <source>
        <dbReference type="SAM" id="SignalP"/>
    </source>
</evidence>
<reference evidence="3 4" key="1">
    <citation type="submission" date="2021-08" db="EMBL/GenBank/DDBJ databases">
        <authorList>
            <person name="Peeters C."/>
        </authorList>
    </citation>
    <scope>NUCLEOTIDE SEQUENCE [LARGE SCALE GENOMIC DNA]</scope>
    <source>
        <strain evidence="3 4">LMG 23994</strain>
    </source>
</reference>
<evidence type="ECO:0008006" key="5">
    <source>
        <dbReference type="Google" id="ProtNLM"/>
    </source>
</evidence>
<evidence type="ECO:0000313" key="4">
    <source>
        <dbReference type="Proteomes" id="UP000701702"/>
    </source>
</evidence>
<feature type="chain" id="PRO_5047435495" description="Transmembrane protein" evidence="2">
    <location>
        <begin position="22"/>
        <end position="140"/>
    </location>
</feature>
<protein>
    <recommendedName>
        <fullName evidence="5">Transmembrane protein</fullName>
    </recommendedName>
</protein>
<evidence type="ECO:0000313" key="3">
    <source>
        <dbReference type="EMBL" id="CAG9169999.1"/>
    </source>
</evidence>
<feature type="region of interest" description="Disordered" evidence="1">
    <location>
        <begin position="31"/>
        <end position="50"/>
    </location>
</feature>
<comment type="caution">
    <text evidence="3">The sequence shown here is derived from an EMBL/GenBank/DDBJ whole genome shotgun (WGS) entry which is preliminary data.</text>
</comment>
<dbReference type="EMBL" id="CAJZAF010000007">
    <property type="protein sequence ID" value="CAG9169999.1"/>
    <property type="molecule type" value="Genomic_DNA"/>
</dbReference>
<evidence type="ECO:0000256" key="1">
    <source>
        <dbReference type="SAM" id="MobiDB-lite"/>
    </source>
</evidence>
<proteinExistence type="predicted"/>
<accession>A0ABN7Y9C9</accession>
<feature type="signal peptide" evidence="2">
    <location>
        <begin position="1"/>
        <end position="21"/>
    </location>
</feature>
<organism evidence="3 4">
    <name type="scientific">Cupriavidus pinatubonensis</name>
    <dbReference type="NCBI Taxonomy" id="248026"/>
    <lineage>
        <taxon>Bacteria</taxon>
        <taxon>Pseudomonadati</taxon>
        <taxon>Pseudomonadota</taxon>
        <taxon>Betaproteobacteria</taxon>
        <taxon>Burkholderiales</taxon>
        <taxon>Burkholderiaceae</taxon>
        <taxon>Cupriavidus</taxon>
    </lineage>
</organism>
<keyword evidence="2" id="KW-0732">Signal</keyword>
<keyword evidence="4" id="KW-1185">Reference proteome</keyword>
<name>A0ABN7Y9C9_9BURK</name>
<sequence>MRSKKWIGIIAIAVFPLSTFAGGIFNLGPASAPADAQRAQQPVQQQGQVPGVMAAPVQGRPAVAAQSAQSTYKPTTPAAASAIQPIKADPKAMAQFDRYPNESDESYIARMKLVYERSAADLERASRENLEKLKALAPPK</sequence>
<dbReference type="Proteomes" id="UP000701702">
    <property type="component" value="Unassembled WGS sequence"/>
</dbReference>
<gene>
    <name evidence="3" type="ORF">LMG23994_01769</name>
</gene>
<dbReference type="RefSeq" id="WP_224001409.1">
    <property type="nucleotide sequence ID" value="NZ_CAJZAF010000007.1"/>
</dbReference>